<reference evidence="6 7" key="1">
    <citation type="submission" date="2019-04" db="EMBL/GenBank/DDBJ databases">
        <title>Draft genome sequences for three unisolated Alnus-infective Frankia Sp+ strains, AgTrS, AiOr and AvVan, the first sequenced Frankia strains able to sporulate in-planta.</title>
        <authorList>
            <person name="Bethencourt L."/>
            <person name="Vautrin F."/>
            <person name="Taib N."/>
            <person name="Dubost A."/>
            <person name="Castro-Garcia L."/>
            <person name="Imbaud O."/>
            <person name="Abrouk D."/>
            <person name="Fournier P."/>
            <person name="Briolay J."/>
            <person name="Nguyen A."/>
            <person name="Normand P."/>
            <person name="Fernandez M.P."/>
            <person name="Brochier-Armanet C."/>
            <person name="Herrera-Belaroussi A."/>
        </authorList>
    </citation>
    <scope>NUCLEOTIDE SEQUENCE [LARGE SCALE GENOMIC DNA]</scope>
    <source>
        <strain evidence="6 7">AvVan</strain>
    </source>
</reference>
<feature type="compositionally biased region" description="Gly residues" evidence="4">
    <location>
        <begin position="404"/>
        <end position="413"/>
    </location>
</feature>
<dbReference type="GO" id="GO:0005524">
    <property type="term" value="F:ATP binding"/>
    <property type="evidence" value="ECO:0007669"/>
    <property type="project" value="UniProtKB-KW"/>
</dbReference>
<dbReference type="GO" id="GO:0098796">
    <property type="term" value="C:membrane protein complex"/>
    <property type="evidence" value="ECO:0007669"/>
    <property type="project" value="UniProtKB-ARBA"/>
</dbReference>
<dbReference type="AlphaFoldDB" id="A0A4S5EUH2"/>
<evidence type="ECO:0000256" key="4">
    <source>
        <dbReference type="SAM" id="MobiDB-lite"/>
    </source>
</evidence>
<dbReference type="EMBL" id="SSXH01000025">
    <property type="protein sequence ID" value="THJ75973.1"/>
    <property type="molecule type" value="Genomic_DNA"/>
</dbReference>
<keyword evidence="1" id="KW-0813">Transport</keyword>
<evidence type="ECO:0000313" key="6">
    <source>
        <dbReference type="EMBL" id="THJ75973.1"/>
    </source>
</evidence>
<feature type="domain" description="ABC transporter" evidence="5">
    <location>
        <begin position="53"/>
        <end position="290"/>
    </location>
</feature>
<dbReference type="Pfam" id="PF00005">
    <property type="entry name" value="ABC_tran"/>
    <property type="match status" value="1"/>
</dbReference>
<dbReference type="GO" id="GO:0016887">
    <property type="term" value="F:ATP hydrolysis activity"/>
    <property type="evidence" value="ECO:0007669"/>
    <property type="project" value="InterPro"/>
</dbReference>
<dbReference type="PANTHER" id="PTHR24220:SF685">
    <property type="entry name" value="ABC TRANSPORTER RELATED"/>
    <property type="match status" value="1"/>
</dbReference>
<feature type="compositionally biased region" description="Basic and acidic residues" evidence="4">
    <location>
        <begin position="353"/>
        <end position="364"/>
    </location>
</feature>
<dbReference type="InterPro" id="IPR003593">
    <property type="entry name" value="AAA+_ATPase"/>
</dbReference>
<dbReference type="InterPro" id="IPR017911">
    <property type="entry name" value="MacB-like_ATP-bd"/>
</dbReference>
<feature type="compositionally biased region" description="Basic and acidic residues" evidence="4">
    <location>
        <begin position="29"/>
        <end position="40"/>
    </location>
</feature>
<keyword evidence="2" id="KW-0547">Nucleotide-binding</keyword>
<organism evidence="6 7">
    <name type="scientific">Candidatus Frankia alpina</name>
    <dbReference type="NCBI Taxonomy" id="2699483"/>
    <lineage>
        <taxon>Bacteria</taxon>
        <taxon>Bacillati</taxon>
        <taxon>Actinomycetota</taxon>
        <taxon>Actinomycetes</taxon>
        <taxon>Frankiales</taxon>
        <taxon>Frankiaceae</taxon>
        <taxon>Frankia</taxon>
    </lineage>
</organism>
<dbReference type="OrthoDB" id="9802264at2"/>
<dbReference type="PROSITE" id="PS50893">
    <property type="entry name" value="ABC_TRANSPORTER_2"/>
    <property type="match status" value="1"/>
</dbReference>
<keyword evidence="7" id="KW-1185">Reference proteome</keyword>
<comment type="caution">
    <text evidence="6">The sequence shown here is derived from an EMBL/GenBank/DDBJ whole genome shotgun (WGS) entry which is preliminary data.</text>
</comment>
<dbReference type="InterPro" id="IPR027417">
    <property type="entry name" value="P-loop_NTPase"/>
</dbReference>
<dbReference type="GO" id="GO:0005886">
    <property type="term" value="C:plasma membrane"/>
    <property type="evidence" value="ECO:0007669"/>
    <property type="project" value="TreeGrafter"/>
</dbReference>
<evidence type="ECO:0000256" key="1">
    <source>
        <dbReference type="ARBA" id="ARBA00022448"/>
    </source>
</evidence>
<sequence length="454" mass="48960">MARRTESSPGGRQDAGKGAPRGRPPRVARTAERGDDRREQAAAGGTGGAVPAARADRLTKVYGTGDTTVTALRGIDLDFPRGRFTAIMGPSGSGKSTLMHCLAGLDTVTRGRVFIGDVDLSRLSDRELTRLRRDRIGFIFQQYNLLPTLTAAENITLPLSIAGRSPDQAWMRTVVDAVGLAPRLRHRPSELSGGQQQRVACARALVTRPEIIFADEPTGNLDSRSGAEVLSFLRDSVTELGQTIVMVTHDATAASYSDEVIFLADGRLVDAIEQPTADEVLDRMKHLDAAQRGLLPDDANTPQEPDDYDDHHHDDHRHDGRNRRDDRSGWGPRDRPADRGRGVAPGPRGYPAADDRHGDYDYPDQRYGNGGQPTPYDGRYAEPFTGEFDSVPGLENGPLDEQGPNGGRYGGPAGDPHRRRPVPRPLGPRDADDTGGYGAPGGYRADGPGSAGWA</sequence>
<dbReference type="Gene3D" id="3.40.50.300">
    <property type="entry name" value="P-loop containing nucleotide triphosphate hydrolases"/>
    <property type="match status" value="1"/>
</dbReference>
<feature type="compositionally biased region" description="Basic and acidic residues" evidence="4">
    <location>
        <begin position="309"/>
        <end position="341"/>
    </location>
</feature>
<dbReference type="PANTHER" id="PTHR24220">
    <property type="entry name" value="IMPORT ATP-BINDING PROTEIN"/>
    <property type="match status" value="1"/>
</dbReference>
<evidence type="ECO:0000256" key="3">
    <source>
        <dbReference type="ARBA" id="ARBA00022840"/>
    </source>
</evidence>
<dbReference type="RefSeq" id="WP_136446696.1">
    <property type="nucleotide sequence ID" value="NZ_SSXH01000025.1"/>
</dbReference>
<protein>
    <submittedName>
        <fullName evidence="6">ABC transporter ATP-binding protein</fullName>
    </submittedName>
</protein>
<dbReference type="Proteomes" id="UP000305282">
    <property type="component" value="Unassembled WGS sequence"/>
</dbReference>
<proteinExistence type="predicted"/>
<evidence type="ECO:0000259" key="5">
    <source>
        <dbReference type="PROSITE" id="PS50893"/>
    </source>
</evidence>
<evidence type="ECO:0000313" key="7">
    <source>
        <dbReference type="Proteomes" id="UP000305282"/>
    </source>
</evidence>
<dbReference type="SMART" id="SM00382">
    <property type="entry name" value="AAA"/>
    <property type="match status" value="1"/>
</dbReference>
<dbReference type="SUPFAM" id="SSF52540">
    <property type="entry name" value="P-loop containing nucleoside triphosphate hydrolases"/>
    <property type="match status" value="1"/>
</dbReference>
<dbReference type="InterPro" id="IPR003439">
    <property type="entry name" value="ABC_transporter-like_ATP-bd"/>
</dbReference>
<keyword evidence="3 6" id="KW-0067">ATP-binding</keyword>
<accession>A0A4S5EUH2</accession>
<dbReference type="FunFam" id="3.40.50.300:FF:000032">
    <property type="entry name" value="Export ABC transporter ATP-binding protein"/>
    <property type="match status" value="1"/>
</dbReference>
<dbReference type="CDD" id="cd03255">
    <property type="entry name" value="ABC_MJ0796_LolCDE_FtsE"/>
    <property type="match status" value="1"/>
</dbReference>
<evidence type="ECO:0000256" key="2">
    <source>
        <dbReference type="ARBA" id="ARBA00022741"/>
    </source>
</evidence>
<feature type="region of interest" description="Disordered" evidence="4">
    <location>
        <begin position="292"/>
        <end position="454"/>
    </location>
</feature>
<dbReference type="GO" id="GO:0022857">
    <property type="term" value="F:transmembrane transporter activity"/>
    <property type="evidence" value="ECO:0007669"/>
    <property type="project" value="UniProtKB-ARBA"/>
</dbReference>
<name>A0A4S5EUH2_9ACTN</name>
<feature type="region of interest" description="Disordered" evidence="4">
    <location>
        <begin position="1"/>
        <end position="50"/>
    </location>
</feature>
<gene>
    <name evidence="6" type="ORF">E7Y31_02315</name>
</gene>
<dbReference type="InterPro" id="IPR015854">
    <property type="entry name" value="ABC_transpr_LolD-like"/>
</dbReference>